<sequence length="449" mass="46698">MSGWNLRAGAALATIALSATTLATGSASAAAGTVYYVDAVNGDDAAAGTSPATAWKSLAKASAAPLAPGGKLLLRRGSTWRGEQLRLARSGTAAAPIVVGSYGRAAAARPVIAGHAEACVSLEGAHIEVRNLQVGLTGDGVRCSWAGFEVTGNHNVIARNLITGAAAGVYIAPKVRHTAVTANEFVDNNHMSQLTPREVNPNDDSGAFAILIQGDESDIGWNKIRGSMAFSYDYGMDGAAVEIFLGSRNRVHHNIAVDNETFTELGTSKEIKDNGRPADPDGTSGNVFEYNLITGPQTHTGLVTRGPRQPGSPPDPNGPVLATAFRNNTVYLTHPESQGVVCDAGCTNAHLSMSQNIVHAVVKTAYGPDVTDSHHNVFFAARQHQMGGTDNVTADPLFALGDATHPLRPRAGSPAIDLGVTSFGRVDVTGRTIDTTDGPPDAGAYEFNK</sequence>
<evidence type="ECO:0000256" key="2">
    <source>
        <dbReference type="SAM" id="SignalP"/>
    </source>
</evidence>
<evidence type="ECO:0000256" key="1">
    <source>
        <dbReference type="SAM" id="MobiDB-lite"/>
    </source>
</evidence>
<dbReference type="AlphaFoldDB" id="A0A438MIY0"/>
<dbReference type="EMBL" id="SAUN01000001">
    <property type="protein sequence ID" value="RVX45870.1"/>
    <property type="molecule type" value="Genomic_DNA"/>
</dbReference>
<dbReference type="Gene3D" id="2.160.20.10">
    <property type="entry name" value="Single-stranded right-handed beta-helix, Pectin lyase-like"/>
    <property type="match status" value="1"/>
</dbReference>
<dbReference type="InterPro" id="IPR011050">
    <property type="entry name" value="Pectin_lyase_fold/virulence"/>
</dbReference>
<keyword evidence="4" id="KW-1185">Reference proteome</keyword>
<protein>
    <recommendedName>
        <fullName evidence="5">Parallel beta helix pectate lyase-like protein</fullName>
    </recommendedName>
</protein>
<gene>
    <name evidence="3" type="ORF">EDD27_8695</name>
</gene>
<feature type="region of interest" description="Disordered" evidence="1">
    <location>
        <begin position="430"/>
        <end position="449"/>
    </location>
</feature>
<organism evidence="3 4">
    <name type="scientific">Nonomuraea polychroma</name>
    <dbReference type="NCBI Taxonomy" id="46176"/>
    <lineage>
        <taxon>Bacteria</taxon>
        <taxon>Bacillati</taxon>
        <taxon>Actinomycetota</taxon>
        <taxon>Actinomycetes</taxon>
        <taxon>Streptosporangiales</taxon>
        <taxon>Streptosporangiaceae</taxon>
        <taxon>Nonomuraea</taxon>
    </lineage>
</organism>
<dbReference type="Proteomes" id="UP000284824">
    <property type="component" value="Unassembled WGS sequence"/>
</dbReference>
<proteinExistence type="predicted"/>
<evidence type="ECO:0008006" key="5">
    <source>
        <dbReference type="Google" id="ProtNLM"/>
    </source>
</evidence>
<reference evidence="3 4" key="1">
    <citation type="submission" date="2019-01" db="EMBL/GenBank/DDBJ databases">
        <title>Sequencing the genomes of 1000 actinobacteria strains.</title>
        <authorList>
            <person name="Klenk H.-P."/>
        </authorList>
    </citation>
    <scope>NUCLEOTIDE SEQUENCE [LARGE SCALE GENOMIC DNA]</scope>
    <source>
        <strain evidence="3 4">DSM 43925</strain>
    </source>
</reference>
<dbReference type="OrthoDB" id="3333873at2"/>
<dbReference type="RefSeq" id="WP_127937615.1">
    <property type="nucleotide sequence ID" value="NZ_SAUN01000001.1"/>
</dbReference>
<evidence type="ECO:0000313" key="4">
    <source>
        <dbReference type="Proteomes" id="UP000284824"/>
    </source>
</evidence>
<evidence type="ECO:0000313" key="3">
    <source>
        <dbReference type="EMBL" id="RVX45870.1"/>
    </source>
</evidence>
<feature type="signal peptide" evidence="2">
    <location>
        <begin position="1"/>
        <end position="29"/>
    </location>
</feature>
<dbReference type="SUPFAM" id="SSF51126">
    <property type="entry name" value="Pectin lyase-like"/>
    <property type="match status" value="1"/>
</dbReference>
<keyword evidence="2" id="KW-0732">Signal</keyword>
<feature type="chain" id="PRO_5018993001" description="Parallel beta helix pectate lyase-like protein" evidence="2">
    <location>
        <begin position="30"/>
        <end position="449"/>
    </location>
</feature>
<name>A0A438MIY0_9ACTN</name>
<dbReference type="InterPro" id="IPR012334">
    <property type="entry name" value="Pectin_lyas_fold"/>
</dbReference>
<comment type="caution">
    <text evidence="3">The sequence shown here is derived from an EMBL/GenBank/DDBJ whole genome shotgun (WGS) entry which is preliminary data.</text>
</comment>
<accession>A0A438MIY0</accession>